<dbReference type="InterPro" id="IPR050263">
    <property type="entry name" value="Bact_Fimbrial_Adh_Pro"/>
</dbReference>
<dbReference type="Gene3D" id="2.60.40.1090">
    <property type="entry name" value="Fimbrial-type adhesion domain"/>
    <property type="match status" value="1"/>
</dbReference>
<dbReference type="PANTHER" id="PTHR33420:SF26">
    <property type="entry name" value="FIMBRIAL SUBUNIT"/>
    <property type="match status" value="1"/>
</dbReference>
<dbReference type="KEGG" id="sutt:SUTMEG_15250"/>
<evidence type="ECO:0000313" key="3">
    <source>
        <dbReference type="EMBL" id="BBF23634.1"/>
    </source>
</evidence>
<accession>A0A2Z6IB58</accession>
<dbReference type="InterPro" id="IPR000259">
    <property type="entry name" value="Adhesion_dom_fimbrial"/>
</dbReference>
<keyword evidence="1" id="KW-0732">Signal</keyword>
<feature type="chain" id="PRO_5016299157" description="Fimbrial-type adhesion domain-containing protein" evidence="1">
    <location>
        <begin position="23"/>
        <end position="195"/>
    </location>
</feature>
<protein>
    <recommendedName>
        <fullName evidence="2">Fimbrial-type adhesion domain-containing protein</fullName>
    </recommendedName>
</protein>
<keyword evidence="4" id="KW-1185">Reference proteome</keyword>
<dbReference type="PANTHER" id="PTHR33420">
    <property type="entry name" value="FIMBRIAL SUBUNIT ELFA-RELATED"/>
    <property type="match status" value="1"/>
</dbReference>
<dbReference type="InterPro" id="IPR008966">
    <property type="entry name" value="Adhesion_dom_sf"/>
</dbReference>
<proteinExistence type="predicted"/>
<organism evidence="3 4">
    <name type="scientific">Sutterella megalosphaeroides</name>
    <dbReference type="NCBI Taxonomy" id="2494234"/>
    <lineage>
        <taxon>Bacteria</taxon>
        <taxon>Pseudomonadati</taxon>
        <taxon>Pseudomonadota</taxon>
        <taxon>Betaproteobacteria</taxon>
        <taxon>Burkholderiales</taxon>
        <taxon>Sutterellaceae</taxon>
        <taxon>Sutterella</taxon>
    </lineage>
</organism>
<feature type="domain" description="Fimbrial-type adhesion" evidence="2">
    <location>
        <begin position="32"/>
        <end position="194"/>
    </location>
</feature>
<gene>
    <name evidence="3" type="ORF">SUTMEG_15250</name>
</gene>
<dbReference type="SUPFAM" id="SSF49401">
    <property type="entry name" value="Bacterial adhesins"/>
    <property type="match status" value="1"/>
</dbReference>
<dbReference type="AlphaFoldDB" id="A0A2Z6IB58"/>
<evidence type="ECO:0000259" key="2">
    <source>
        <dbReference type="Pfam" id="PF00419"/>
    </source>
</evidence>
<reference evidence="3 4" key="1">
    <citation type="journal article" date="2018" name="Int. J. Syst. Evol. Microbiol.">
        <title>Mesosutterella multiformis gen. nov., sp. nov., a member of the family Sutterellaceae and Sutterella megalosphaeroides sp. nov., isolated from human faeces.</title>
        <authorList>
            <person name="Sakamoto M."/>
            <person name="Ikeyama N."/>
            <person name="Kunihiro T."/>
            <person name="Iino T."/>
            <person name="Yuki M."/>
            <person name="Ohkuma M."/>
        </authorList>
    </citation>
    <scope>NUCLEOTIDE SEQUENCE [LARGE SCALE GENOMIC DNA]</scope>
    <source>
        <strain evidence="3 4">6FBBBH3</strain>
    </source>
</reference>
<feature type="signal peptide" evidence="1">
    <location>
        <begin position="1"/>
        <end position="22"/>
    </location>
</feature>
<name>A0A2Z6IB58_9BURK</name>
<sequence length="195" mass="20974">MVRLATPIVWAAAVFAVAPATAEDFTTLDLRVTGRIVASSCRFASTSTADVDFGRMMLSEFREGETAGTPQAVTLSFEGCRLSPAGWYPPTGVIDDTVHFDTIRISLHDVGGYGEAASEGLVSSKGAVVRLTTRTGRTLVWENGLTEIEEQDVDFGADATSPQTIDLKAELYTAVGRNVTAGELNARMEVRFEYL</sequence>
<dbReference type="EMBL" id="AP018786">
    <property type="protein sequence ID" value="BBF23634.1"/>
    <property type="molecule type" value="Genomic_DNA"/>
</dbReference>
<dbReference type="InterPro" id="IPR036937">
    <property type="entry name" value="Adhesion_dom_fimbrial_sf"/>
</dbReference>
<evidence type="ECO:0000256" key="1">
    <source>
        <dbReference type="SAM" id="SignalP"/>
    </source>
</evidence>
<dbReference type="GO" id="GO:0043709">
    <property type="term" value="P:cell adhesion involved in single-species biofilm formation"/>
    <property type="evidence" value="ECO:0007669"/>
    <property type="project" value="TreeGrafter"/>
</dbReference>
<dbReference type="Pfam" id="PF00419">
    <property type="entry name" value="Fimbrial"/>
    <property type="match status" value="1"/>
</dbReference>
<dbReference type="Proteomes" id="UP000271003">
    <property type="component" value="Chromosome"/>
</dbReference>
<dbReference type="GO" id="GO:0009289">
    <property type="term" value="C:pilus"/>
    <property type="evidence" value="ECO:0007669"/>
    <property type="project" value="InterPro"/>
</dbReference>
<evidence type="ECO:0000313" key="4">
    <source>
        <dbReference type="Proteomes" id="UP000271003"/>
    </source>
</evidence>